<evidence type="ECO:0000256" key="1">
    <source>
        <dbReference type="ARBA" id="ARBA00001709"/>
    </source>
</evidence>
<dbReference type="Gene3D" id="3.90.226.10">
    <property type="entry name" value="2-enoyl-CoA Hydratase, Chain A, domain 1"/>
    <property type="match status" value="1"/>
</dbReference>
<feature type="domain" description="Enoyl-CoA hydratase/isomerase" evidence="4">
    <location>
        <begin position="15"/>
        <end position="346"/>
    </location>
</feature>
<dbReference type="AlphaFoldDB" id="A0A7W6RYQ8"/>
<dbReference type="NCBIfam" id="NF004127">
    <property type="entry name" value="PRK05617.1"/>
    <property type="match status" value="1"/>
</dbReference>
<evidence type="ECO:0000259" key="4">
    <source>
        <dbReference type="Pfam" id="PF16113"/>
    </source>
</evidence>
<dbReference type="RefSeq" id="WP_184431871.1">
    <property type="nucleotide sequence ID" value="NZ_JACIGI010000004.1"/>
</dbReference>
<dbReference type="EC" id="3.1.2.4" evidence="2"/>
<protein>
    <recommendedName>
        <fullName evidence="2">3-hydroxyisobutyryl-CoA hydrolase</fullName>
        <ecNumber evidence="2">3.1.2.4</ecNumber>
    </recommendedName>
</protein>
<sequence>MQEPEIQFDILDGLGRILLNRPKALNALTIGKIREMDRTLRSWAADPGVKAVLIEGAGDRAFCAGGDIRALSDAAKAGDDATIGAFFREEYTLNRLIKTYPKPYLAVLNGITMGGGVGISVHGSHRIATETTVFAMPETGIGMIPDVGGTYALPRCPGAIGMYLGLTGHRLRADDCLYAGLATHRVPMARRGDLEDGLRAALPGADTPDAVRHRIDAVLADLAEPAGAPPLAAHRADIDRVFGLDGVAAMLAALDAMGPGWGADTAAVLRAKAPTALAVAVRQLRQGRDLDFDACMQLEYRLVRRITRAPDFVEGVRAVILDKDNTPRWTPDRLEAVDPAAVDAYFAPLADEDDLRFD</sequence>
<dbReference type="InterPro" id="IPR032259">
    <property type="entry name" value="HIBYL-CoA-H"/>
</dbReference>
<evidence type="ECO:0000313" key="6">
    <source>
        <dbReference type="Proteomes" id="UP000555728"/>
    </source>
</evidence>
<dbReference type="GO" id="GO:0006574">
    <property type="term" value="P:L-valine catabolic process"/>
    <property type="evidence" value="ECO:0007669"/>
    <property type="project" value="TreeGrafter"/>
</dbReference>
<dbReference type="SUPFAM" id="SSF52096">
    <property type="entry name" value="ClpP/crotonase"/>
    <property type="match status" value="1"/>
</dbReference>
<dbReference type="InterPro" id="IPR045004">
    <property type="entry name" value="ECH_dom"/>
</dbReference>
<dbReference type="EMBL" id="JACIGI010000004">
    <property type="protein sequence ID" value="MBB4285054.1"/>
    <property type="molecule type" value="Genomic_DNA"/>
</dbReference>
<evidence type="ECO:0000256" key="3">
    <source>
        <dbReference type="ARBA" id="ARBA00022801"/>
    </source>
</evidence>
<accession>A0A7W6RYQ8</accession>
<reference evidence="5 6" key="1">
    <citation type="submission" date="2020-08" db="EMBL/GenBank/DDBJ databases">
        <title>Genome sequencing of Purple Non-Sulfur Bacteria from various extreme environments.</title>
        <authorList>
            <person name="Mayer M."/>
        </authorList>
    </citation>
    <scope>NUCLEOTIDE SEQUENCE [LARGE SCALE GENOMIC DNA]</scope>
    <source>
        <strain evidence="5 6">JA135</strain>
    </source>
</reference>
<dbReference type="FunFam" id="3.90.226.10:FF:000026">
    <property type="entry name" value="3-hydroxyisobutyryl-CoA hydrolase, mitochondrial"/>
    <property type="match status" value="1"/>
</dbReference>
<comment type="catalytic activity">
    <reaction evidence="1">
        <text>3-hydroxy-2-methylpropanoyl-CoA + H2O = 3-hydroxy-2-methylpropanoate + CoA + H(+)</text>
        <dbReference type="Rhea" id="RHEA:20888"/>
        <dbReference type="ChEBI" id="CHEBI:11805"/>
        <dbReference type="ChEBI" id="CHEBI:15377"/>
        <dbReference type="ChEBI" id="CHEBI:15378"/>
        <dbReference type="ChEBI" id="CHEBI:57287"/>
        <dbReference type="ChEBI" id="CHEBI:57340"/>
        <dbReference type="EC" id="3.1.2.4"/>
    </reaction>
</comment>
<comment type="caution">
    <text evidence="5">The sequence shown here is derived from an EMBL/GenBank/DDBJ whole genome shotgun (WGS) entry which is preliminary data.</text>
</comment>
<organism evidence="5 6">
    <name type="scientific">Roseospira goensis</name>
    <dbReference type="NCBI Taxonomy" id="391922"/>
    <lineage>
        <taxon>Bacteria</taxon>
        <taxon>Pseudomonadati</taxon>
        <taxon>Pseudomonadota</taxon>
        <taxon>Alphaproteobacteria</taxon>
        <taxon>Rhodospirillales</taxon>
        <taxon>Rhodospirillaceae</taxon>
        <taxon>Roseospira</taxon>
    </lineage>
</organism>
<proteinExistence type="predicted"/>
<dbReference type="Pfam" id="PF16113">
    <property type="entry name" value="ECH_2"/>
    <property type="match status" value="1"/>
</dbReference>
<dbReference type="GO" id="GO:0016829">
    <property type="term" value="F:lyase activity"/>
    <property type="evidence" value="ECO:0007669"/>
    <property type="project" value="UniProtKB-KW"/>
</dbReference>
<dbReference type="PANTHER" id="PTHR43176:SF3">
    <property type="entry name" value="3-HYDROXYISOBUTYRYL-COA HYDROLASE, MITOCHONDRIAL"/>
    <property type="match status" value="1"/>
</dbReference>
<dbReference type="GO" id="GO:0003860">
    <property type="term" value="F:3-hydroxyisobutyryl-CoA hydrolase activity"/>
    <property type="evidence" value="ECO:0007669"/>
    <property type="project" value="UniProtKB-EC"/>
</dbReference>
<keyword evidence="5" id="KW-0456">Lyase</keyword>
<name>A0A7W6RYQ8_9PROT</name>
<dbReference type="Proteomes" id="UP000555728">
    <property type="component" value="Unassembled WGS sequence"/>
</dbReference>
<dbReference type="PANTHER" id="PTHR43176">
    <property type="entry name" value="3-HYDROXYISOBUTYRYL-COA HYDROLASE-RELATED"/>
    <property type="match status" value="1"/>
</dbReference>
<keyword evidence="3" id="KW-0378">Hydrolase</keyword>
<evidence type="ECO:0000256" key="2">
    <source>
        <dbReference type="ARBA" id="ARBA00011915"/>
    </source>
</evidence>
<evidence type="ECO:0000313" key="5">
    <source>
        <dbReference type="EMBL" id="MBB4285054.1"/>
    </source>
</evidence>
<dbReference type="InterPro" id="IPR029045">
    <property type="entry name" value="ClpP/crotonase-like_dom_sf"/>
</dbReference>
<gene>
    <name evidence="5" type="ORF">GGD88_000768</name>
</gene>
<keyword evidence="6" id="KW-1185">Reference proteome</keyword>
<dbReference type="CDD" id="cd06558">
    <property type="entry name" value="crotonase-like"/>
    <property type="match status" value="1"/>
</dbReference>